<proteinExistence type="predicted"/>
<evidence type="ECO:0000313" key="2">
    <source>
        <dbReference type="EMBL" id="BCO28830.1"/>
    </source>
</evidence>
<keyword evidence="1" id="KW-0812">Transmembrane</keyword>
<feature type="transmembrane region" description="Helical" evidence="1">
    <location>
        <begin position="33"/>
        <end position="54"/>
    </location>
</feature>
<reference evidence="2 3" key="1">
    <citation type="journal article" date="2021" name="Microbiol. Spectr.">
        <title>A Single Bacterium Capable of Oxidation and Reduction of Iron at Circumneutral pH.</title>
        <authorList>
            <person name="Kato S."/>
            <person name="Ohkuma M."/>
        </authorList>
    </citation>
    <scope>NUCLEOTIDE SEQUENCE [LARGE SCALE GENOMIC DNA]</scope>
    <source>
        <strain evidence="2 3">MIZ03</strain>
    </source>
</reference>
<dbReference type="InterPro" id="IPR036249">
    <property type="entry name" value="Thioredoxin-like_sf"/>
</dbReference>
<evidence type="ECO:0000256" key="1">
    <source>
        <dbReference type="SAM" id="Phobius"/>
    </source>
</evidence>
<dbReference type="RefSeq" id="WP_223904741.1">
    <property type="nucleotide sequence ID" value="NZ_AP024238.1"/>
</dbReference>
<dbReference type="SUPFAM" id="SSF52833">
    <property type="entry name" value="Thioredoxin-like"/>
    <property type="match status" value="1"/>
</dbReference>
<keyword evidence="3" id="KW-1185">Reference proteome</keyword>
<gene>
    <name evidence="2" type="ORF">MIZ03_3740</name>
</gene>
<keyword evidence="1" id="KW-1133">Transmembrane helix</keyword>
<sequence length="224" mass="24661">MSQSSDEMLSLAVHSLPTPGAAAGSVLSGRMKLLAILLACSLPVLVAYFVFYVVRPQGEASFGELITPVRPVADVMATDLDGQPKPLASLKAQWLLIKVDGGACVQDCQKQLIVLRQFRLMLAKDMERVDWLWLIHDQAPVDAKLAELLKHDHATVLRVAPQVLTDWLPTPTGHLQQDYIYVVDPMGNTMMRFPSRLDSAAAAKAKRDMEHLLRASLAWDAPGR</sequence>
<evidence type="ECO:0008006" key="4">
    <source>
        <dbReference type="Google" id="ProtNLM"/>
    </source>
</evidence>
<evidence type="ECO:0000313" key="3">
    <source>
        <dbReference type="Proteomes" id="UP000824366"/>
    </source>
</evidence>
<keyword evidence="1" id="KW-0472">Membrane</keyword>
<accession>A0ABM7MR73</accession>
<dbReference type="EMBL" id="AP024238">
    <property type="protein sequence ID" value="BCO28830.1"/>
    <property type="molecule type" value="Genomic_DNA"/>
</dbReference>
<protein>
    <recommendedName>
        <fullName evidence="4">Cytochrome C oxidase subunit I</fullName>
    </recommendedName>
</protein>
<organism evidence="2 3">
    <name type="scientific">Rhodoferax lithotrophicus</name>
    <dbReference type="NCBI Taxonomy" id="2798804"/>
    <lineage>
        <taxon>Bacteria</taxon>
        <taxon>Pseudomonadati</taxon>
        <taxon>Pseudomonadota</taxon>
        <taxon>Betaproteobacteria</taxon>
        <taxon>Burkholderiales</taxon>
        <taxon>Comamonadaceae</taxon>
        <taxon>Rhodoferax</taxon>
    </lineage>
</organism>
<name>A0ABM7MR73_9BURK</name>
<dbReference type="Proteomes" id="UP000824366">
    <property type="component" value="Chromosome"/>
</dbReference>